<proteinExistence type="predicted"/>
<gene>
    <name evidence="1" type="ORF">SAMN05216495_11626</name>
</gene>
<dbReference type="Proteomes" id="UP000182379">
    <property type="component" value="Unassembled WGS sequence"/>
</dbReference>
<dbReference type="AlphaFoldDB" id="A0A1H2ZSE1"/>
<accession>A0A1H2ZSE1</accession>
<sequence>MVRRKMELHNMDKILVLTTPGYQKDQESRWGDSVSVCSMYRNNRSMLCRLRLRAALCLRHENWEISKELRNLDLNSYDMVIISQVIYPELIIKYVRERNNHCKLYYWMWDSVAFTGNALFYNGKKHWENLIKLRNQYDFEILSFDKSDCEKYNLIFHNQIIPIIKDLDVKICDKQSIYFCGYDKGRVSLLKELGRIFLSLGLKPHFDIVPGKDGYVDNKGYESYIHKCGRKSYLDFLTSELSHGAILEVVQSGQHGITWRPIEAAVYRRKLITNFKEIKNYDFYNPHNVFIIGEDNYNDLASFLSSEFHEISPEIINHYNFDGWLDFFMRKKG</sequence>
<reference evidence="1 2" key="1">
    <citation type="submission" date="2016-10" db="EMBL/GenBank/DDBJ databases">
        <authorList>
            <person name="Varghese N."/>
            <person name="Submissions S."/>
        </authorList>
    </citation>
    <scope>NUCLEOTIDE SEQUENCE [LARGE SCALE GENOMIC DNA]</scope>
    <source>
        <strain evidence="1 2">WCC6</strain>
    </source>
</reference>
<dbReference type="EMBL" id="FNOP01000016">
    <property type="protein sequence ID" value="SDX20266.1"/>
    <property type="molecule type" value="Genomic_DNA"/>
</dbReference>
<evidence type="ECO:0000313" key="1">
    <source>
        <dbReference type="EMBL" id="SDX20266.1"/>
    </source>
</evidence>
<organism evidence="1 2">
    <name type="scientific">Acidaminococcus fermentans</name>
    <dbReference type="NCBI Taxonomy" id="905"/>
    <lineage>
        <taxon>Bacteria</taxon>
        <taxon>Bacillati</taxon>
        <taxon>Bacillota</taxon>
        <taxon>Negativicutes</taxon>
        <taxon>Acidaminococcales</taxon>
        <taxon>Acidaminococcaceae</taxon>
        <taxon>Acidaminococcus</taxon>
    </lineage>
</organism>
<evidence type="ECO:0000313" key="2">
    <source>
        <dbReference type="Proteomes" id="UP000182379"/>
    </source>
</evidence>
<comment type="caution">
    <text evidence="1">The sequence shown here is derived from an EMBL/GenBank/DDBJ whole genome shotgun (WGS) entry which is preliminary data.</text>
</comment>
<protein>
    <submittedName>
        <fullName evidence="1">Uncharacterized protein</fullName>
    </submittedName>
</protein>
<name>A0A1H2ZSE1_ACIFE</name>